<evidence type="ECO:0000256" key="1">
    <source>
        <dbReference type="SAM" id="MobiDB-lite"/>
    </source>
</evidence>
<organism evidence="2 3">
    <name type="scientific">Eumeta variegata</name>
    <name type="common">Bagworm moth</name>
    <name type="synonym">Eumeta japonica</name>
    <dbReference type="NCBI Taxonomy" id="151549"/>
    <lineage>
        <taxon>Eukaryota</taxon>
        <taxon>Metazoa</taxon>
        <taxon>Ecdysozoa</taxon>
        <taxon>Arthropoda</taxon>
        <taxon>Hexapoda</taxon>
        <taxon>Insecta</taxon>
        <taxon>Pterygota</taxon>
        <taxon>Neoptera</taxon>
        <taxon>Endopterygota</taxon>
        <taxon>Lepidoptera</taxon>
        <taxon>Glossata</taxon>
        <taxon>Ditrysia</taxon>
        <taxon>Tineoidea</taxon>
        <taxon>Psychidae</taxon>
        <taxon>Oiketicinae</taxon>
        <taxon>Eumeta</taxon>
    </lineage>
</organism>
<feature type="region of interest" description="Disordered" evidence="1">
    <location>
        <begin position="49"/>
        <end position="94"/>
    </location>
</feature>
<comment type="caution">
    <text evidence="2">The sequence shown here is derived from an EMBL/GenBank/DDBJ whole genome shotgun (WGS) entry which is preliminary data.</text>
</comment>
<dbReference type="AlphaFoldDB" id="A0A4C1UKM8"/>
<proteinExistence type="predicted"/>
<accession>A0A4C1UKM8</accession>
<protein>
    <submittedName>
        <fullName evidence="2">Uncharacterized protein</fullName>
    </submittedName>
</protein>
<sequence length="152" mass="16441">MLLGGDDYLLFGGLQALYYFENVIKSVVKTSRTICAVGFSQLARRPSPSIRSVSTQTQSRNSQPWSAGAQQLSTSSAVGGAPAPRRLGRTPRHSPRVTLGFTYIVDLISSGLSPHCHDRTTVAGTVLSLCWFDASWRSGLFDSSRLSLDSCN</sequence>
<dbReference type="EMBL" id="BGZK01000181">
    <property type="protein sequence ID" value="GBP26522.1"/>
    <property type="molecule type" value="Genomic_DNA"/>
</dbReference>
<dbReference type="Proteomes" id="UP000299102">
    <property type="component" value="Unassembled WGS sequence"/>
</dbReference>
<keyword evidence="3" id="KW-1185">Reference proteome</keyword>
<evidence type="ECO:0000313" key="2">
    <source>
        <dbReference type="EMBL" id="GBP26522.1"/>
    </source>
</evidence>
<feature type="compositionally biased region" description="Polar residues" evidence="1">
    <location>
        <begin position="49"/>
        <end position="77"/>
    </location>
</feature>
<gene>
    <name evidence="2" type="ORF">EVAR_86024_1</name>
</gene>
<name>A0A4C1UKM8_EUMVA</name>
<reference evidence="2 3" key="1">
    <citation type="journal article" date="2019" name="Commun. Biol.">
        <title>The bagworm genome reveals a unique fibroin gene that provides high tensile strength.</title>
        <authorList>
            <person name="Kono N."/>
            <person name="Nakamura H."/>
            <person name="Ohtoshi R."/>
            <person name="Tomita M."/>
            <person name="Numata K."/>
            <person name="Arakawa K."/>
        </authorList>
    </citation>
    <scope>NUCLEOTIDE SEQUENCE [LARGE SCALE GENOMIC DNA]</scope>
</reference>
<evidence type="ECO:0000313" key="3">
    <source>
        <dbReference type="Proteomes" id="UP000299102"/>
    </source>
</evidence>